<evidence type="ECO:0000313" key="2">
    <source>
        <dbReference type="Proteomes" id="UP000054018"/>
    </source>
</evidence>
<dbReference type="HOGENOM" id="CLU_2886706_0_0_1"/>
<evidence type="ECO:0000313" key="1">
    <source>
        <dbReference type="EMBL" id="KIK13003.1"/>
    </source>
</evidence>
<dbReference type="Proteomes" id="UP000054018">
    <property type="component" value="Unassembled WGS sequence"/>
</dbReference>
<name>A0A0C9YYT8_9AGAM</name>
<reference evidence="1 2" key="1">
    <citation type="submission" date="2014-04" db="EMBL/GenBank/DDBJ databases">
        <authorList>
            <consortium name="DOE Joint Genome Institute"/>
            <person name="Kuo A."/>
            <person name="Kohler A."/>
            <person name="Costa M.D."/>
            <person name="Nagy L.G."/>
            <person name="Floudas D."/>
            <person name="Copeland A."/>
            <person name="Barry K.W."/>
            <person name="Cichocki N."/>
            <person name="Veneault-Fourrey C."/>
            <person name="LaButti K."/>
            <person name="Lindquist E.A."/>
            <person name="Lipzen A."/>
            <person name="Lundell T."/>
            <person name="Morin E."/>
            <person name="Murat C."/>
            <person name="Sun H."/>
            <person name="Tunlid A."/>
            <person name="Henrissat B."/>
            <person name="Grigoriev I.V."/>
            <person name="Hibbett D.S."/>
            <person name="Martin F."/>
            <person name="Nordberg H.P."/>
            <person name="Cantor M.N."/>
            <person name="Hua S.X."/>
        </authorList>
    </citation>
    <scope>NUCLEOTIDE SEQUENCE [LARGE SCALE GENOMIC DNA]</scope>
    <source>
        <strain evidence="1 2">441</strain>
    </source>
</reference>
<organism evidence="1 2">
    <name type="scientific">Pisolithus microcarpus 441</name>
    <dbReference type="NCBI Taxonomy" id="765257"/>
    <lineage>
        <taxon>Eukaryota</taxon>
        <taxon>Fungi</taxon>
        <taxon>Dikarya</taxon>
        <taxon>Basidiomycota</taxon>
        <taxon>Agaricomycotina</taxon>
        <taxon>Agaricomycetes</taxon>
        <taxon>Agaricomycetidae</taxon>
        <taxon>Boletales</taxon>
        <taxon>Sclerodermatineae</taxon>
        <taxon>Pisolithaceae</taxon>
        <taxon>Pisolithus</taxon>
    </lineage>
</organism>
<gene>
    <name evidence="1" type="ORF">PISMIDRAFT_18308</name>
</gene>
<keyword evidence="2" id="KW-1185">Reference proteome</keyword>
<reference evidence="2" key="2">
    <citation type="submission" date="2015-01" db="EMBL/GenBank/DDBJ databases">
        <title>Evolutionary Origins and Diversification of the Mycorrhizal Mutualists.</title>
        <authorList>
            <consortium name="DOE Joint Genome Institute"/>
            <consortium name="Mycorrhizal Genomics Consortium"/>
            <person name="Kohler A."/>
            <person name="Kuo A."/>
            <person name="Nagy L.G."/>
            <person name="Floudas D."/>
            <person name="Copeland A."/>
            <person name="Barry K.W."/>
            <person name="Cichocki N."/>
            <person name="Veneault-Fourrey C."/>
            <person name="LaButti K."/>
            <person name="Lindquist E.A."/>
            <person name="Lipzen A."/>
            <person name="Lundell T."/>
            <person name="Morin E."/>
            <person name="Murat C."/>
            <person name="Riley R."/>
            <person name="Ohm R."/>
            <person name="Sun H."/>
            <person name="Tunlid A."/>
            <person name="Henrissat B."/>
            <person name="Grigoriev I.V."/>
            <person name="Hibbett D.S."/>
            <person name="Martin F."/>
        </authorList>
    </citation>
    <scope>NUCLEOTIDE SEQUENCE [LARGE SCALE GENOMIC DNA]</scope>
    <source>
        <strain evidence="2">441</strain>
    </source>
</reference>
<dbReference type="AlphaFoldDB" id="A0A0C9YYT8"/>
<sequence>MGKAQVLLYPFNKVVLECAFDDLVDERDKLPYNTIFVPKHIESKLRDQHFCMVATAMKRIVVI</sequence>
<dbReference type="EMBL" id="KN834028">
    <property type="protein sequence ID" value="KIK13003.1"/>
    <property type="molecule type" value="Genomic_DNA"/>
</dbReference>
<accession>A0A0C9YYT8</accession>
<proteinExistence type="predicted"/>
<protein>
    <submittedName>
        <fullName evidence="1">Uncharacterized protein</fullName>
    </submittedName>
</protein>